<keyword evidence="2" id="KW-0328">Glycosyltransferase</keyword>
<comment type="caution">
    <text evidence="4">The sequence shown here is derived from an EMBL/GenBank/DDBJ whole genome shotgun (WGS) entry which is preliminary data.</text>
</comment>
<dbReference type="OrthoDB" id="5835829at2759"/>
<dbReference type="Gene3D" id="3.40.50.2000">
    <property type="entry name" value="Glycogen Phosphorylase B"/>
    <property type="match status" value="2"/>
</dbReference>
<evidence type="ECO:0000256" key="3">
    <source>
        <dbReference type="ARBA" id="ARBA00022679"/>
    </source>
</evidence>
<dbReference type="PANTHER" id="PTHR11926">
    <property type="entry name" value="GLUCOSYL/GLUCURONOSYL TRANSFERASES"/>
    <property type="match status" value="1"/>
</dbReference>
<evidence type="ECO:0000256" key="2">
    <source>
        <dbReference type="ARBA" id="ARBA00022676"/>
    </source>
</evidence>
<evidence type="ECO:0000313" key="5">
    <source>
        <dbReference type="Proteomes" id="UP000015453"/>
    </source>
</evidence>
<dbReference type="Proteomes" id="UP000015453">
    <property type="component" value="Unassembled WGS sequence"/>
</dbReference>
<dbReference type="GO" id="GO:0016138">
    <property type="term" value="P:glycoside biosynthetic process"/>
    <property type="evidence" value="ECO:0007669"/>
    <property type="project" value="UniProtKB-ARBA"/>
</dbReference>
<dbReference type="GO" id="GO:0080043">
    <property type="term" value="F:quercetin 3-O-glucosyltransferase activity"/>
    <property type="evidence" value="ECO:0007669"/>
    <property type="project" value="TreeGrafter"/>
</dbReference>
<protein>
    <recommendedName>
        <fullName evidence="6">Glycosyltransferase</fullName>
    </recommendedName>
</protein>
<feature type="non-terminal residue" evidence="4">
    <location>
        <position position="474"/>
    </location>
</feature>
<evidence type="ECO:0000313" key="4">
    <source>
        <dbReference type="EMBL" id="EPS73117.1"/>
    </source>
</evidence>
<dbReference type="Pfam" id="PF00201">
    <property type="entry name" value="UDPGT"/>
    <property type="match status" value="1"/>
</dbReference>
<keyword evidence="3" id="KW-0808">Transferase</keyword>
<organism evidence="4 5">
    <name type="scientific">Genlisea aurea</name>
    <dbReference type="NCBI Taxonomy" id="192259"/>
    <lineage>
        <taxon>Eukaryota</taxon>
        <taxon>Viridiplantae</taxon>
        <taxon>Streptophyta</taxon>
        <taxon>Embryophyta</taxon>
        <taxon>Tracheophyta</taxon>
        <taxon>Spermatophyta</taxon>
        <taxon>Magnoliopsida</taxon>
        <taxon>eudicotyledons</taxon>
        <taxon>Gunneridae</taxon>
        <taxon>Pentapetalae</taxon>
        <taxon>asterids</taxon>
        <taxon>lamiids</taxon>
        <taxon>Lamiales</taxon>
        <taxon>Lentibulariaceae</taxon>
        <taxon>Genlisea</taxon>
    </lineage>
</organism>
<accession>S8EKI3</accession>
<dbReference type="FunFam" id="3.40.50.2000:FF:000060">
    <property type="entry name" value="Glycosyltransferase"/>
    <property type="match status" value="1"/>
</dbReference>
<comment type="similarity">
    <text evidence="1">Belongs to the UDP-glycosyltransferase family.</text>
</comment>
<dbReference type="InterPro" id="IPR002213">
    <property type="entry name" value="UDP_glucos_trans"/>
</dbReference>
<dbReference type="EMBL" id="AUSU01000559">
    <property type="protein sequence ID" value="EPS73117.1"/>
    <property type="molecule type" value="Genomic_DNA"/>
</dbReference>
<gene>
    <name evidence="4" type="ORF">M569_01639</name>
</gene>
<dbReference type="CDD" id="cd03784">
    <property type="entry name" value="GT1_Gtf-like"/>
    <property type="match status" value="1"/>
</dbReference>
<dbReference type="AlphaFoldDB" id="S8EKI3"/>
<evidence type="ECO:0008006" key="6">
    <source>
        <dbReference type="Google" id="ProtNLM"/>
    </source>
</evidence>
<dbReference type="PANTHER" id="PTHR11926:SF774">
    <property type="entry name" value="UDP-GLYCOSYLTRANSFERASE 85A1-RELATED"/>
    <property type="match status" value="1"/>
</dbReference>
<evidence type="ECO:0000256" key="1">
    <source>
        <dbReference type="ARBA" id="ARBA00009995"/>
    </source>
</evidence>
<sequence>EAKSPKLHAVMLSLGFQGHMTPFFNLAITVASKGITVTLVQLEHIRHQLSQAHGPLVDPFAAARDSGLDIRCTTMSDGFDVDFDRQLRFVEYGEKLLDGFEEHLYEFLGELLVGFQSPDWVNFLVADTLYASATNAARKCGIPSVSFWTEPALVFHMVYHVELLRENGHYPCKDDLKEEITYLPGISSINTEDLLTALRESEASGIISRFLIKSFQDVRNADFILYNTVQELEESVLSVLNRHQPGYAIGPINFSEKALSLNIEGKSLWSVSDCTGWLDSKPPGSVLYVSFGSYINTSKELMDELAHGLLLGEVNFVWAVRTGILINGEAYSFPDGFEEKIKDKGLIIPWSNQLEVLSNPAVGGFLTHNGWNSTVESIWYGVPMICFPFTFDQPVNRKLVVDDWKIGINLSEDGSLERKRVAEKINSLFYDEEISSSLKKRMKELKGIVHDAFQVGGSSRRNFDKFLQDLKKKV</sequence>
<proteinExistence type="inferred from homology"/>
<feature type="non-terminal residue" evidence="4">
    <location>
        <position position="1"/>
    </location>
</feature>
<name>S8EKI3_9LAMI</name>
<dbReference type="GO" id="GO:0080044">
    <property type="term" value="F:quercetin 7-O-glucosyltransferase activity"/>
    <property type="evidence" value="ECO:0007669"/>
    <property type="project" value="TreeGrafter"/>
</dbReference>
<reference evidence="4 5" key="1">
    <citation type="journal article" date="2013" name="BMC Genomics">
        <title>The miniature genome of a carnivorous plant Genlisea aurea contains a low number of genes and short non-coding sequences.</title>
        <authorList>
            <person name="Leushkin E.V."/>
            <person name="Sutormin R.A."/>
            <person name="Nabieva E.R."/>
            <person name="Penin A.A."/>
            <person name="Kondrashov A.S."/>
            <person name="Logacheva M.D."/>
        </authorList>
    </citation>
    <scope>NUCLEOTIDE SEQUENCE [LARGE SCALE GENOMIC DNA]</scope>
</reference>
<keyword evidence="5" id="KW-1185">Reference proteome</keyword>
<dbReference type="SUPFAM" id="SSF53756">
    <property type="entry name" value="UDP-Glycosyltransferase/glycogen phosphorylase"/>
    <property type="match status" value="1"/>
</dbReference>